<reference evidence="1 2" key="1">
    <citation type="submission" date="2019-05" db="EMBL/GenBank/DDBJ databases">
        <title>Another draft genome of Portunus trituberculatus and its Hox gene families provides insights of decapod evolution.</title>
        <authorList>
            <person name="Jeong J.-H."/>
            <person name="Song I."/>
            <person name="Kim S."/>
            <person name="Choi T."/>
            <person name="Kim D."/>
            <person name="Ryu S."/>
            <person name="Kim W."/>
        </authorList>
    </citation>
    <scope>NUCLEOTIDE SEQUENCE [LARGE SCALE GENOMIC DNA]</scope>
    <source>
        <tissue evidence="1">Muscle</tissue>
    </source>
</reference>
<proteinExistence type="predicted"/>
<evidence type="ECO:0000313" key="1">
    <source>
        <dbReference type="EMBL" id="MPC61951.1"/>
    </source>
</evidence>
<evidence type="ECO:0000313" key="2">
    <source>
        <dbReference type="Proteomes" id="UP000324222"/>
    </source>
</evidence>
<dbReference type="AlphaFoldDB" id="A0A5B7GP93"/>
<gene>
    <name evidence="1" type="ORF">E2C01_056030</name>
</gene>
<dbReference type="EMBL" id="VSRR010019147">
    <property type="protein sequence ID" value="MPC61951.1"/>
    <property type="molecule type" value="Genomic_DNA"/>
</dbReference>
<comment type="caution">
    <text evidence="1">The sequence shown here is derived from an EMBL/GenBank/DDBJ whole genome shotgun (WGS) entry which is preliminary data.</text>
</comment>
<accession>A0A5B7GP93</accession>
<organism evidence="1 2">
    <name type="scientific">Portunus trituberculatus</name>
    <name type="common">Swimming crab</name>
    <name type="synonym">Neptunus trituberculatus</name>
    <dbReference type="NCBI Taxonomy" id="210409"/>
    <lineage>
        <taxon>Eukaryota</taxon>
        <taxon>Metazoa</taxon>
        <taxon>Ecdysozoa</taxon>
        <taxon>Arthropoda</taxon>
        <taxon>Crustacea</taxon>
        <taxon>Multicrustacea</taxon>
        <taxon>Malacostraca</taxon>
        <taxon>Eumalacostraca</taxon>
        <taxon>Eucarida</taxon>
        <taxon>Decapoda</taxon>
        <taxon>Pleocyemata</taxon>
        <taxon>Brachyura</taxon>
        <taxon>Eubrachyura</taxon>
        <taxon>Portunoidea</taxon>
        <taxon>Portunidae</taxon>
        <taxon>Portuninae</taxon>
        <taxon>Portunus</taxon>
    </lineage>
</organism>
<keyword evidence="2" id="KW-1185">Reference proteome</keyword>
<protein>
    <submittedName>
        <fullName evidence="1">Uncharacterized protein</fullName>
    </submittedName>
</protein>
<dbReference type="Proteomes" id="UP000324222">
    <property type="component" value="Unassembled WGS sequence"/>
</dbReference>
<name>A0A5B7GP93_PORTR</name>
<sequence>MRVCARGMYLLSALISRHHPPSFCVRPSVTAQRQLRNSATHRRQGSVPITFCEKQEGKRFERTLVPIASV</sequence>